<comment type="similarity">
    <text evidence="4">Belongs to the protein kinase superfamily.</text>
</comment>
<evidence type="ECO:0000256" key="4">
    <source>
        <dbReference type="RuleBase" id="RU000304"/>
    </source>
</evidence>
<dbReference type="PROSITE" id="PS00107">
    <property type="entry name" value="PROTEIN_KINASE_ATP"/>
    <property type="match status" value="1"/>
</dbReference>
<keyword evidence="4" id="KW-0723">Serine/threonine-protein kinase</keyword>
<protein>
    <submittedName>
        <fullName evidence="6">CAMK family protein kinase</fullName>
    </submittedName>
</protein>
<proteinExistence type="inferred from homology"/>
<dbReference type="SUPFAM" id="SSF56112">
    <property type="entry name" value="Protein kinase-like (PK-like)"/>
    <property type="match status" value="1"/>
</dbReference>
<reference evidence="6" key="1">
    <citation type="submission" date="2016-10" db="EMBL/GenBank/DDBJ databases">
        <authorList>
            <person name="Benchimol M."/>
            <person name="Almeida L.G."/>
            <person name="Vasconcelos A.T."/>
            <person name="Perreira-Neves A."/>
            <person name="Rosa I.A."/>
            <person name="Tasca T."/>
            <person name="Bogo M.R."/>
            <person name="de Souza W."/>
        </authorList>
    </citation>
    <scope>NUCLEOTIDE SEQUENCE [LARGE SCALE GENOMIC DNA]</scope>
    <source>
        <strain evidence="6">K</strain>
    </source>
</reference>
<dbReference type="GeneID" id="94829738"/>
<dbReference type="InterPro" id="IPR008271">
    <property type="entry name" value="Ser/Thr_kinase_AS"/>
</dbReference>
<gene>
    <name evidence="6" type="ORF">TRFO_09737</name>
</gene>
<evidence type="ECO:0000256" key="2">
    <source>
        <dbReference type="ARBA" id="ARBA00022840"/>
    </source>
</evidence>
<dbReference type="InterPro" id="IPR000719">
    <property type="entry name" value="Prot_kinase_dom"/>
</dbReference>
<keyword evidence="6" id="KW-0808">Transferase</keyword>
<dbReference type="GO" id="GO:0004674">
    <property type="term" value="F:protein serine/threonine kinase activity"/>
    <property type="evidence" value="ECO:0007669"/>
    <property type="project" value="UniProtKB-KW"/>
</dbReference>
<dbReference type="InterPro" id="IPR017441">
    <property type="entry name" value="Protein_kinase_ATP_BS"/>
</dbReference>
<dbReference type="PANTHER" id="PTHR24362:SF309">
    <property type="entry name" value="PROTEIN KINASE DOMAIN-CONTAINING PROTEIN"/>
    <property type="match status" value="1"/>
</dbReference>
<keyword evidence="2 3" id="KW-0067">ATP-binding</keyword>
<accession>A0A1J4JH83</accession>
<dbReference type="Proteomes" id="UP000179807">
    <property type="component" value="Unassembled WGS sequence"/>
</dbReference>
<dbReference type="InterPro" id="IPR011009">
    <property type="entry name" value="Kinase-like_dom_sf"/>
</dbReference>
<dbReference type="OrthoDB" id="193931at2759"/>
<sequence length="343" mass="39189">MELSLPYQLGKYLLTEEIGHGGFSYVYKAKCENYKIDFVAKILKIKEKSSVDHVFNAEVSALTSLNHPNIIRLYDTFVQDDLFVMILEYCPNGCLMDELKKVKAFNYDEFVYYGRQIVDALTYCHSKNIAHRDIKLQNILIDAYGRPKLADFGISMKMENENLAETFNGSLSYTAPEILCKKAYDPFMADVWSLGVTFAIMATGTNPWIGAGETHELKRSIMIGTYQLSKTVNSKIASLIRQMLNIDPKQRILMHKIKNSPVFKMCLPGFNTFSGKTPEFDALSISGRRYSKQFPEHSNNNTSRPEEDQIKLISIYRKNILNGFTTSKRIVPRLTCSRVPTYI</sequence>
<evidence type="ECO:0000259" key="5">
    <source>
        <dbReference type="PROSITE" id="PS50011"/>
    </source>
</evidence>
<feature type="domain" description="Protein kinase" evidence="5">
    <location>
        <begin position="12"/>
        <end position="263"/>
    </location>
</feature>
<feature type="binding site" evidence="3">
    <location>
        <position position="41"/>
    </location>
    <ligand>
        <name>ATP</name>
        <dbReference type="ChEBI" id="CHEBI:30616"/>
    </ligand>
</feature>
<dbReference type="SMART" id="SM00220">
    <property type="entry name" value="S_TKc"/>
    <property type="match status" value="1"/>
</dbReference>
<comment type="caution">
    <text evidence="6">The sequence shown here is derived from an EMBL/GenBank/DDBJ whole genome shotgun (WGS) entry which is preliminary data.</text>
</comment>
<dbReference type="PANTHER" id="PTHR24362">
    <property type="entry name" value="SERINE/THREONINE-PROTEIN KINASE NEK"/>
    <property type="match status" value="1"/>
</dbReference>
<evidence type="ECO:0000313" key="6">
    <source>
        <dbReference type="EMBL" id="OHS96845.1"/>
    </source>
</evidence>
<dbReference type="AlphaFoldDB" id="A0A1J4JH83"/>
<organism evidence="6 7">
    <name type="scientific">Tritrichomonas foetus</name>
    <dbReference type="NCBI Taxonomy" id="1144522"/>
    <lineage>
        <taxon>Eukaryota</taxon>
        <taxon>Metamonada</taxon>
        <taxon>Parabasalia</taxon>
        <taxon>Tritrichomonadida</taxon>
        <taxon>Tritrichomonadidae</taxon>
        <taxon>Tritrichomonas</taxon>
    </lineage>
</organism>
<dbReference type="EMBL" id="MLAK01001149">
    <property type="protein sequence ID" value="OHS96845.1"/>
    <property type="molecule type" value="Genomic_DNA"/>
</dbReference>
<name>A0A1J4JH83_9EUKA</name>
<dbReference type="FunFam" id="1.10.510.10:FF:000571">
    <property type="entry name" value="Maternal embryonic leucine zipper kinase"/>
    <property type="match status" value="1"/>
</dbReference>
<dbReference type="Pfam" id="PF00069">
    <property type="entry name" value="Pkinase"/>
    <property type="match status" value="1"/>
</dbReference>
<dbReference type="GO" id="GO:0005524">
    <property type="term" value="F:ATP binding"/>
    <property type="evidence" value="ECO:0007669"/>
    <property type="project" value="UniProtKB-UniRule"/>
</dbReference>
<dbReference type="RefSeq" id="XP_068349982.1">
    <property type="nucleotide sequence ID" value="XM_068495034.1"/>
</dbReference>
<dbReference type="PROSITE" id="PS50011">
    <property type="entry name" value="PROTEIN_KINASE_DOM"/>
    <property type="match status" value="1"/>
</dbReference>
<evidence type="ECO:0000313" key="7">
    <source>
        <dbReference type="Proteomes" id="UP000179807"/>
    </source>
</evidence>
<keyword evidence="6" id="KW-0418">Kinase</keyword>
<keyword evidence="7" id="KW-1185">Reference proteome</keyword>
<dbReference type="PROSITE" id="PS00108">
    <property type="entry name" value="PROTEIN_KINASE_ST"/>
    <property type="match status" value="1"/>
</dbReference>
<dbReference type="VEuPathDB" id="TrichDB:TRFO_09737"/>
<evidence type="ECO:0000256" key="1">
    <source>
        <dbReference type="ARBA" id="ARBA00022741"/>
    </source>
</evidence>
<evidence type="ECO:0000256" key="3">
    <source>
        <dbReference type="PROSITE-ProRule" id="PRU10141"/>
    </source>
</evidence>
<dbReference type="Gene3D" id="1.10.510.10">
    <property type="entry name" value="Transferase(Phosphotransferase) domain 1"/>
    <property type="match status" value="1"/>
</dbReference>
<keyword evidence="1 3" id="KW-0547">Nucleotide-binding</keyword>